<organism evidence="1">
    <name type="scientific">viral metagenome</name>
    <dbReference type="NCBI Taxonomy" id="1070528"/>
    <lineage>
        <taxon>unclassified sequences</taxon>
        <taxon>metagenomes</taxon>
        <taxon>organismal metagenomes</taxon>
    </lineage>
</organism>
<dbReference type="EMBL" id="MN739347">
    <property type="protein sequence ID" value="QHS99803.1"/>
    <property type="molecule type" value="Genomic_DNA"/>
</dbReference>
<proteinExistence type="predicted"/>
<evidence type="ECO:0000313" key="1">
    <source>
        <dbReference type="EMBL" id="QHS99803.1"/>
    </source>
</evidence>
<dbReference type="AlphaFoldDB" id="A0A6C0C8H1"/>
<protein>
    <submittedName>
        <fullName evidence="1">Uncharacterized protein</fullName>
    </submittedName>
</protein>
<sequence length="166" mass="18784">MAGTVEKVPLMLELGNSSIEMLNSPAPHQYPTRPGSGSYHLDYGRVESMARAVKVGALELGAPCARNYAFTRAQVIENPHLATRMFESKLHPTQRRSQQSFDLKTLAIDMERYQSGSNIYIRAAHYTQFDGWWLGGQGRLQCKANLRKFEFQNMWPTLYGKGGWAK</sequence>
<accession>A0A6C0C8H1</accession>
<name>A0A6C0C8H1_9ZZZZ</name>
<reference evidence="1" key="1">
    <citation type="journal article" date="2020" name="Nature">
        <title>Giant virus diversity and host interactions through global metagenomics.</title>
        <authorList>
            <person name="Schulz F."/>
            <person name="Roux S."/>
            <person name="Paez-Espino D."/>
            <person name="Jungbluth S."/>
            <person name="Walsh D.A."/>
            <person name="Denef V.J."/>
            <person name="McMahon K.D."/>
            <person name="Konstantinidis K.T."/>
            <person name="Eloe-Fadrosh E.A."/>
            <person name="Kyrpides N.C."/>
            <person name="Woyke T."/>
        </authorList>
    </citation>
    <scope>NUCLEOTIDE SEQUENCE</scope>
    <source>
        <strain evidence="1">GVMAG-M-3300020187-37</strain>
    </source>
</reference>